<comment type="caution">
    <text evidence="1">The sequence shown here is derived from an EMBL/GenBank/DDBJ whole genome shotgun (WGS) entry which is preliminary data.</text>
</comment>
<dbReference type="AlphaFoldDB" id="A0A3A1N462"/>
<sequence length="61" mass="6562">MASSVASLLAKATGSHWTLIRYSRMLGKGAIFLSAGRRPLFFKCGINIANKLSYCVAVGKK</sequence>
<keyword evidence="2" id="KW-1185">Reference proteome</keyword>
<accession>A0A3A1N462</accession>
<organism evidence="1 2">
    <name type="scientific">Flagellimonas lutimaris</name>
    <dbReference type="NCBI Taxonomy" id="475082"/>
    <lineage>
        <taxon>Bacteria</taxon>
        <taxon>Pseudomonadati</taxon>
        <taxon>Bacteroidota</taxon>
        <taxon>Flavobacteriia</taxon>
        <taxon>Flavobacteriales</taxon>
        <taxon>Flavobacteriaceae</taxon>
        <taxon>Flagellimonas</taxon>
    </lineage>
</organism>
<protein>
    <submittedName>
        <fullName evidence="1">Uncharacterized protein</fullName>
    </submittedName>
</protein>
<dbReference type="Proteomes" id="UP000266067">
    <property type="component" value="Unassembled WGS sequence"/>
</dbReference>
<evidence type="ECO:0000313" key="2">
    <source>
        <dbReference type="Proteomes" id="UP000266067"/>
    </source>
</evidence>
<name>A0A3A1N462_9FLAO</name>
<proteinExistence type="predicted"/>
<evidence type="ECO:0000313" key="1">
    <source>
        <dbReference type="EMBL" id="RIV31376.1"/>
    </source>
</evidence>
<dbReference type="EMBL" id="QXFH01000076">
    <property type="protein sequence ID" value="RIV31376.1"/>
    <property type="molecule type" value="Genomic_DNA"/>
</dbReference>
<gene>
    <name evidence="1" type="ORF">D2V08_13035</name>
</gene>
<reference evidence="1 2" key="1">
    <citation type="submission" date="2018-08" db="EMBL/GenBank/DDBJ databases">
        <title>Proposal of Muricauda 72 sp.nov. and Muricauda NH166 sp.nov., isolated from seawater.</title>
        <authorList>
            <person name="Cheng H."/>
            <person name="Wu Y.-H."/>
            <person name="Guo L.-L."/>
            <person name="Xu X.-W."/>
        </authorList>
    </citation>
    <scope>NUCLEOTIDE SEQUENCE [LARGE SCALE GENOMIC DNA]</scope>
    <source>
        <strain evidence="1 2">KCTC 22173</strain>
    </source>
</reference>